<dbReference type="FunFam" id="3.30.70.100:FF:000005">
    <property type="entry name" value="Copper-exporting P-type ATPase A"/>
    <property type="match status" value="1"/>
</dbReference>
<dbReference type="SUPFAM" id="SSF81665">
    <property type="entry name" value="Calcium ATPase, transmembrane domain M"/>
    <property type="match status" value="1"/>
</dbReference>
<dbReference type="InterPro" id="IPR023298">
    <property type="entry name" value="ATPase_P-typ_TM_dom_sf"/>
</dbReference>
<keyword evidence="11" id="KW-1278">Translocase</keyword>
<dbReference type="PROSITE" id="PS50846">
    <property type="entry name" value="HMA_2"/>
    <property type="match status" value="1"/>
</dbReference>
<dbReference type="CDD" id="cd02094">
    <property type="entry name" value="P-type_ATPase_Cu-like"/>
    <property type="match status" value="1"/>
</dbReference>
<feature type="transmembrane region" description="Helical" evidence="22">
    <location>
        <begin position="95"/>
        <end position="116"/>
    </location>
</feature>
<dbReference type="SUPFAM" id="SSF55008">
    <property type="entry name" value="HMA, heavy metal-associated domain"/>
    <property type="match status" value="1"/>
</dbReference>
<organism evidence="24">
    <name type="scientific">Listeria monocytogenes</name>
    <dbReference type="NCBI Taxonomy" id="1639"/>
    <lineage>
        <taxon>Bacteria</taxon>
        <taxon>Bacillati</taxon>
        <taxon>Bacillota</taxon>
        <taxon>Bacilli</taxon>
        <taxon>Bacillales</taxon>
        <taxon>Listeriaceae</taxon>
        <taxon>Listeria</taxon>
    </lineage>
</organism>
<dbReference type="FunFam" id="2.70.150.10:FF:000002">
    <property type="entry name" value="Copper-transporting ATPase 1, putative"/>
    <property type="match status" value="1"/>
</dbReference>
<dbReference type="InterPro" id="IPR008250">
    <property type="entry name" value="ATPase_P-typ_transduc_dom_A_sf"/>
</dbReference>
<dbReference type="PANTHER" id="PTHR43520:SF8">
    <property type="entry name" value="P-TYPE CU(+) TRANSPORTER"/>
    <property type="match status" value="1"/>
</dbReference>
<dbReference type="Pfam" id="PF00122">
    <property type="entry name" value="E1-E2_ATPase"/>
    <property type="match status" value="1"/>
</dbReference>
<feature type="domain" description="HMA" evidence="23">
    <location>
        <begin position="6"/>
        <end position="72"/>
    </location>
</feature>
<dbReference type="Gene3D" id="2.70.150.10">
    <property type="entry name" value="Calcium-transporting ATPase, cytoplasmic transduction domain A"/>
    <property type="match status" value="1"/>
</dbReference>
<evidence type="ECO:0000256" key="9">
    <source>
        <dbReference type="ARBA" id="ARBA00022796"/>
    </source>
</evidence>
<evidence type="ECO:0000259" key="23">
    <source>
        <dbReference type="PROSITE" id="PS50846"/>
    </source>
</evidence>
<accession>A0A612SP49</accession>
<dbReference type="AlphaFoldDB" id="A0A612SP49"/>
<feature type="transmembrane region" description="Helical" evidence="22">
    <location>
        <begin position="196"/>
        <end position="214"/>
    </location>
</feature>
<dbReference type="RefSeq" id="WP_070285377.1">
    <property type="nucleotide sequence ID" value="NZ_MKOF01000002.1"/>
</dbReference>
<evidence type="ECO:0000256" key="13">
    <source>
        <dbReference type="ARBA" id="ARBA00023008"/>
    </source>
</evidence>
<dbReference type="GO" id="GO:0016887">
    <property type="term" value="F:ATP hydrolysis activity"/>
    <property type="evidence" value="ECO:0007669"/>
    <property type="project" value="InterPro"/>
</dbReference>
<dbReference type="GO" id="GO:0055070">
    <property type="term" value="P:copper ion homeostasis"/>
    <property type="evidence" value="ECO:0007669"/>
    <property type="project" value="TreeGrafter"/>
</dbReference>
<keyword evidence="6 22" id="KW-0812">Transmembrane</keyword>
<dbReference type="GO" id="GO:0005507">
    <property type="term" value="F:copper ion binding"/>
    <property type="evidence" value="ECO:0007669"/>
    <property type="project" value="TreeGrafter"/>
</dbReference>
<evidence type="ECO:0000256" key="4">
    <source>
        <dbReference type="ARBA" id="ARBA00022448"/>
    </source>
</evidence>
<evidence type="ECO:0000256" key="8">
    <source>
        <dbReference type="ARBA" id="ARBA00022741"/>
    </source>
</evidence>
<name>A0A612SP49_LISMN</name>
<dbReference type="InterPro" id="IPR018303">
    <property type="entry name" value="ATPase_P-typ_P_site"/>
</dbReference>
<dbReference type="InterPro" id="IPR023214">
    <property type="entry name" value="HAD_sf"/>
</dbReference>
<evidence type="ECO:0000256" key="2">
    <source>
        <dbReference type="ARBA" id="ARBA00006024"/>
    </source>
</evidence>
<evidence type="ECO:0000256" key="1">
    <source>
        <dbReference type="ARBA" id="ARBA00004651"/>
    </source>
</evidence>
<evidence type="ECO:0000256" key="14">
    <source>
        <dbReference type="ARBA" id="ARBA00023065"/>
    </source>
</evidence>
<keyword evidence="5" id="KW-0597">Phosphoprotein</keyword>
<evidence type="ECO:0000256" key="16">
    <source>
        <dbReference type="ARBA" id="ARBA00043263"/>
    </source>
</evidence>
<dbReference type="InterPro" id="IPR023299">
    <property type="entry name" value="ATPase_P-typ_cyto_dom_N"/>
</dbReference>
<feature type="transmembrane region" description="Helical" evidence="22">
    <location>
        <begin position="128"/>
        <end position="150"/>
    </location>
</feature>
<dbReference type="GO" id="GO:0005886">
    <property type="term" value="C:plasma membrane"/>
    <property type="evidence" value="ECO:0007669"/>
    <property type="project" value="UniProtKB-SubCell"/>
</dbReference>
<dbReference type="Gene3D" id="3.30.70.100">
    <property type="match status" value="1"/>
</dbReference>
<dbReference type="SFLD" id="SFLDF00027">
    <property type="entry name" value="p-type_atpase"/>
    <property type="match status" value="1"/>
</dbReference>
<dbReference type="PROSITE" id="PS00154">
    <property type="entry name" value="ATPASE_E1_E2"/>
    <property type="match status" value="1"/>
</dbReference>
<dbReference type="Gene3D" id="3.40.50.1000">
    <property type="entry name" value="HAD superfamily/HAD-like"/>
    <property type="match status" value="1"/>
</dbReference>
<dbReference type="PRINTS" id="PR00942">
    <property type="entry name" value="CUATPASEI"/>
</dbReference>
<dbReference type="InterPro" id="IPR044492">
    <property type="entry name" value="P_typ_ATPase_HD_dom"/>
</dbReference>
<keyword evidence="13" id="KW-0186">Copper</keyword>
<dbReference type="InterPro" id="IPR027256">
    <property type="entry name" value="P-typ_ATPase_IB"/>
</dbReference>
<reference evidence="24" key="1">
    <citation type="submission" date="2019-09" db="EMBL/GenBank/DDBJ databases">
        <authorList>
            <consortium name="PulseNet: The National Subtyping Network for Foodborne Disease Surveillance"/>
            <person name="Tarr C.L."/>
            <person name="Trees E."/>
            <person name="Katz L.S."/>
            <person name="Carleton-Romer H.A."/>
            <person name="Stroika S."/>
            <person name="Kucerova Z."/>
            <person name="Roache K.F."/>
            <person name="Sabol A.L."/>
            <person name="Besser J."/>
            <person name="Gerner-Smidt P."/>
        </authorList>
    </citation>
    <scope>NUCLEOTIDE SEQUENCE</scope>
    <source>
        <strain evidence="24">PNUSAL005726</strain>
    </source>
</reference>
<sequence>MSDKYVRQDLNVFGMTCAACSTRIEKSLNKADGVEKANVNLVTENAAVYYDPEVTSTEDLIKVVKHAGYDAAEKMSKEEKDAVLEKNFKKEVRRFILSAVLSLPLLLTMVTHIPYIHEMVFAETIGNWINPTIQLVLATIVQFYIGWRFYDGAYKALRGKSANMDVLVALGTSAAYFYSVVEYVRHIIDPSVMPHYYFETSAVLITLILLGKLLESYATSRTTESIAGLLELQAKEATVIREGKEWLVPVDSLKIGDVILVRPGEKVPMDAEIISGETSIDEAMITGEPVPVEKKPGDSVIGATINFDGAFQAKITKRMEETVLESIIRLVEEAQGIKAPIQRLADRISGIFVPIVLGIAAVTFIIWYLVTGTVDGSLEAAIAVLVIACPCALGLATPTAIMAGTGKGAESGILFKGGEHLERTSKADTIVFDKTGTLTEGKLEVSDKKAANDQFFPYLFLMEQQSEHPIAKAIIKMLEPENMDVSAIKQGKIRAKAGHGMTGNLDDSKVELGAYRYVSSLTTIPKEDDELIESWMHAGKTVVAMAIDGVYAGALALSDTPRPEAKEAIQKLKAQGIKTAICSGDQSVVVENMAKDLGIDMFFAEQLPNDKSALVEKLQQDGHIVAFVGDGINDAPALAASDIGISIGTGTDIAIETGDVTLVSHRLTLIPETIELSKATMRNIRQNFFWALAYNCAGIPIAALGLLAPWVAGLAMAFSSVSVVTNALRLKRYKFKS</sequence>
<dbReference type="SUPFAM" id="SSF56784">
    <property type="entry name" value="HAD-like"/>
    <property type="match status" value="1"/>
</dbReference>
<evidence type="ECO:0000313" key="24">
    <source>
        <dbReference type="EMBL" id="ECW1069104.1"/>
    </source>
</evidence>
<keyword evidence="4" id="KW-0813">Transport</keyword>
<keyword evidence="9" id="KW-0187">Copper transport</keyword>
<protein>
    <recommendedName>
        <fullName evidence="20">Probable cadmium-transporting ATPase</fullName>
        <ecNumber evidence="3">7.2.2.8</ecNumber>
    </recommendedName>
    <alternativeName>
        <fullName evidence="21">Cadmium-efflux ATPase</fullName>
    </alternativeName>
</protein>
<evidence type="ECO:0000256" key="10">
    <source>
        <dbReference type="ARBA" id="ARBA00022840"/>
    </source>
</evidence>
<evidence type="ECO:0000256" key="11">
    <source>
        <dbReference type="ARBA" id="ARBA00022967"/>
    </source>
</evidence>
<dbReference type="CDD" id="cd00371">
    <property type="entry name" value="HMA"/>
    <property type="match status" value="1"/>
</dbReference>
<evidence type="ECO:0000256" key="3">
    <source>
        <dbReference type="ARBA" id="ARBA00012517"/>
    </source>
</evidence>
<dbReference type="GO" id="GO:0140581">
    <property type="term" value="F:P-type monovalent copper transporter activity"/>
    <property type="evidence" value="ECO:0007669"/>
    <property type="project" value="UniProtKB-EC"/>
</dbReference>
<keyword evidence="15 22" id="KW-0472">Membrane</keyword>
<evidence type="ECO:0000256" key="18">
    <source>
        <dbReference type="ARBA" id="ARBA00055196"/>
    </source>
</evidence>
<dbReference type="EMBL" id="AAKVIX010000002">
    <property type="protein sequence ID" value="ECW1069104.1"/>
    <property type="molecule type" value="Genomic_DNA"/>
</dbReference>
<dbReference type="SFLD" id="SFLDG00002">
    <property type="entry name" value="C1.7:_P-type_atpase_like"/>
    <property type="match status" value="1"/>
</dbReference>
<dbReference type="SUPFAM" id="SSF81660">
    <property type="entry name" value="Metal cation-transporting ATPase, ATP-binding domain N"/>
    <property type="match status" value="1"/>
</dbReference>
<evidence type="ECO:0000256" key="19">
    <source>
        <dbReference type="ARBA" id="ARBA00055366"/>
    </source>
</evidence>
<dbReference type="EC" id="7.2.2.8" evidence="3"/>
<dbReference type="Pfam" id="PF00702">
    <property type="entry name" value="Hydrolase"/>
    <property type="match status" value="1"/>
</dbReference>
<evidence type="ECO:0000256" key="17">
    <source>
        <dbReference type="ARBA" id="ARBA00049289"/>
    </source>
</evidence>
<dbReference type="GO" id="GO:0046686">
    <property type="term" value="P:response to cadmium ion"/>
    <property type="evidence" value="ECO:0007669"/>
    <property type="project" value="UniProtKB-KW"/>
</dbReference>
<dbReference type="InterPro" id="IPR059000">
    <property type="entry name" value="ATPase_P-type_domA"/>
</dbReference>
<dbReference type="InterPro" id="IPR036163">
    <property type="entry name" value="HMA_dom_sf"/>
</dbReference>
<dbReference type="InterPro" id="IPR001757">
    <property type="entry name" value="P_typ_ATPase"/>
</dbReference>
<feature type="transmembrane region" description="Helical" evidence="22">
    <location>
        <begin position="162"/>
        <end position="181"/>
    </location>
</feature>
<proteinExistence type="inferred from homology"/>
<keyword evidence="10 22" id="KW-0067">ATP-binding</keyword>
<evidence type="ECO:0000256" key="15">
    <source>
        <dbReference type="ARBA" id="ARBA00023136"/>
    </source>
</evidence>
<keyword evidence="8 22" id="KW-0547">Nucleotide-binding</keyword>
<feature type="transmembrane region" description="Helical" evidence="22">
    <location>
        <begin position="687"/>
        <end position="704"/>
    </location>
</feature>
<evidence type="ECO:0000256" key="6">
    <source>
        <dbReference type="ARBA" id="ARBA00022692"/>
    </source>
</evidence>
<feature type="transmembrane region" description="Helical" evidence="22">
    <location>
        <begin position="348"/>
        <end position="370"/>
    </location>
</feature>
<comment type="subcellular location">
    <subcellularLocation>
        <location evidence="1">Cell membrane</location>
        <topology evidence="1">Multi-pass membrane protein</topology>
    </subcellularLocation>
</comment>
<dbReference type="NCBIfam" id="TIGR01494">
    <property type="entry name" value="ATPase_P-type"/>
    <property type="match status" value="1"/>
</dbReference>
<evidence type="ECO:0000256" key="12">
    <source>
        <dbReference type="ARBA" id="ARBA00022989"/>
    </source>
</evidence>
<dbReference type="PRINTS" id="PR00119">
    <property type="entry name" value="CATATPASE"/>
</dbReference>
<comment type="function">
    <text evidence="18">Couples the hydrolysis of ATP with the export of cadmium.</text>
</comment>
<dbReference type="InterPro" id="IPR036412">
    <property type="entry name" value="HAD-like_sf"/>
</dbReference>
<dbReference type="Pfam" id="PF00403">
    <property type="entry name" value="HMA"/>
    <property type="match status" value="1"/>
</dbReference>
<dbReference type="InterPro" id="IPR017969">
    <property type="entry name" value="Heavy-metal-associated_CS"/>
</dbReference>
<dbReference type="Gene3D" id="3.40.1110.10">
    <property type="entry name" value="Calcium-transporting ATPase, cytoplasmic domain N"/>
    <property type="match status" value="1"/>
</dbReference>
<comment type="catalytic activity">
    <reaction evidence="17">
        <text>Cu(+)(in) + ATP + H2O = Cu(+)(out) + ADP + phosphate + H(+)</text>
        <dbReference type="Rhea" id="RHEA:25792"/>
        <dbReference type="ChEBI" id="CHEBI:15377"/>
        <dbReference type="ChEBI" id="CHEBI:15378"/>
        <dbReference type="ChEBI" id="CHEBI:30616"/>
        <dbReference type="ChEBI" id="CHEBI:43474"/>
        <dbReference type="ChEBI" id="CHEBI:49552"/>
        <dbReference type="ChEBI" id="CHEBI:456216"/>
        <dbReference type="EC" id="7.2.2.8"/>
    </reaction>
</comment>
<evidence type="ECO:0000256" key="21">
    <source>
        <dbReference type="ARBA" id="ARBA00078718"/>
    </source>
</evidence>
<keyword evidence="16" id="KW-0105">Cadmium resistance</keyword>
<evidence type="ECO:0000256" key="22">
    <source>
        <dbReference type="RuleBase" id="RU362081"/>
    </source>
</evidence>
<keyword evidence="7 22" id="KW-0479">Metal-binding</keyword>
<dbReference type="SUPFAM" id="SSF81653">
    <property type="entry name" value="Calcium ATPase, transduction domain A"/>
    <property type="match status" value="1"/>
</dbReference>
<comment type="function">
    <text evidence="19">Involved in copper export.</text>
</comment>
<dbReference type="PROSITE" id="PS01047">
    <property type="entry name" value="HMA_1"/>
    <property type="match status" value="1"/>
</dbReference>
<comment type="similarity">
    <text evidence="2 22">Belongs to the cation transport ATPase (P-type) (TC 3.A.3) family. Type IB subfamily.</text>
</comment>
<dbReference type="SFLD" id="SFLDS00003">
    <property type="entry name" value="Haloacid_Dehalogenase"/>
    <property type="match status" value="1"/>
</dbReference>
<dbReference type="PRINTS" id="PR00943">
    <property type="entry name" value="CUATPASE"/>
</dbReference>
<dbReference type="GO" id="GO:0005524">
    <property type="term" value="F:ATP binding"/>
    <property type="evidence" value="ECO:0007669"/>
    <property type="project" value="UniProtKB-UniRule"/>
</dbReference>
<dbReference type="GO" id="GO:0043682">
    <property type="term" value="F:P-type divalent copper transporter activity"/>
    <property type="evidence" value="ECO:0007669"/>
    <property type="project" value="TreeGrafter"/>
</dbReference>
<keyword evidence="14" id="KW-0406">Ion transport</keyword>
<dbReference type="NCBIfam" id="TIGR01525">
    <property type="entry name" value="ATPase-IB_hvy"/>
    <property type="match status" value="1"/>
</dbReference>
<dbReference type="InterPro" id="IPR006121">
    <property type="entry name" value="HMA_dom"/>
</dbReference>
<keyword evidence="12 22" id="KW-1133">Transmembrane helix</keyword>
<comment type="caution">
    <text evidence="24">The sequence shown here is derived from an EMBL/GenBank/DDBJ whole genome shotgun (WGS) entry which is preliminary data.</text>
</comment>
<evidence type="ECO:0000256" key="5">
    <source>
        <dbReference type="ARBA" id="ARBA00022553"/>
    </source>
</evidence>
<dbReference type="PANTHER" id="PTHR43520">
    <property type="entry name" value="ATP7, ISOFORM B"/>
    <property type="match status" value="1"/>
</dbReference>
<gene>
    <name evidence="24" type="ORF">F3Q70_10340</name>
</gene>
<evidence type="ECO:0000256" key="7">
    <source>
        <dbReference type="ARBA" id="ARBA00022723"/>
    </source>
</evidence>
<evidence type="ECO:0000256" key="20">
    <source>
        <dbReference type="ARBA" id="ARBA00074282"/>
    </source>
</evidence>
<dbReference type="NCBIfam" id="TIGR01511">
    <property type="entry name" value="ATPase-IB1_Cu"/>
    <property type="match status" value="1"/>
</dbReference>
<feature type="transmembrane region" description="Helical" evidence="22">
    <location>
        <begin position="382"/>
        <end position="403"/>
    </location>
</feature>
<keyword evidence="22" id="KW-1003">Cell membrane</keyword>